<accession>A0A0E9QUI8</accession>
<name>A0A0E9QUI8_ANGAN</name>
<reference evidence="1" key="2">
    <citation type="journal article" date="2015" name="Fish Shellfish Immunol.">
        <title>Early steps in the European eel (Anguilla anguilla)-Vibrio vulnificus interaction in the gills: Role of the RtxA13 toxin.</title>
        <authorList>
            <person name="Callol A."/>
            <person name="Pajuelo D."/>
            <person name="Ebbesson L."/>
            <person name="Teles M."/>
            <person name="MacKenzie S."/>
            <person name="Amaro C."/>
        </authorList>
    </citation>
    <scope>NUCLEOTIDE SEQUENCE</scope>
</reference>
<dbReference type="AlphaFoldDB" id="A0A0E9QUI8"/>
<organism evidence="1">
    <name type="scientific">Anguilla anguilla</name>
    <name type="common">European freshwater eel</name>
    <name type="synonym">Muraena anguilla</name>
    <dbReference type="NCBI Taxonomy" id="7936"/>
    <lineage>
        <taxon>Eukaryota</taxon>
        <taxon>Metazoa</taxon>
        <taxon>Chordata</taxon>
        <taxon>Craniata</taxon>
        <taxon>Vertebrata</taxon>
        <taxon>Euteleostomi</taxon>
        <taxon>Actinopterygii</taxon>
        <taxon>Neopterygii</taxon>
        <taxon>Teleostei</taxon>
        <taxon>Anguilliformes</taxon>
        <taxon>Anguillidae</taxon>
        <taxon>Anguilla</taxon>
    </lineage>
</organism>
<proteinExistence type="predicted"/>
<dbReference type="EMBL" id="GBXM01088657">
    <property type="protein sequence ID" value="JAH19920.1"/>
    <property type="molecule type" value="Transcribed_RNA"/>
</dbReference>
<protein>
    <submittedName>
        <fullName evidence="1">Uncharacterized protein</fullName>
    </submittedName>
</protein>
<evidence type="ECO:0000313" key="1">
    <source>
        <dbReference type="EMBL" id="JAH19920.1"/>
    </source>
</evidence>
<sequence length="65" mass="7265">MVPSVKISCYAHKILSWGTKSVACADKMLSCGTTSVMCMYMISCGNICVLCTHDLYLWTLINFNY</sequence>
<reference evidence="1" key="1">
    <citation type="submission" date="2014-11" db="EMBL/GenBank/DDBJ databases">
        <authorList>
            <person name="Amaro Gonzalez C."/>
        </authorList>
    </citation>
    <scope>NUCLEOTIDE SEQUENCE</scope>
</reference>